<evidence type="ECO:0000313" key="1">
    <source>
        <dbReference type="EMBL" id="QFS47464.1"/>
    </source>
</evidence>
<evidence type="ECO:0000313" key="2">
    <source>
        <dbReference type="Proteomes" id="UP000326678"/>
    </source>
</evidence>
<gene>
    <name evidence="1" type="ORF">GXM_04956</name>
</gene>
<proteinExistence type="predicted"/>
<organism evidence="1 2">
    <name type="scientific">Nostoc sphaeroides CCNUC1</name>
    <dbReference type="NCBI Taxonomy" id="2653204"/>
    <lineage>
        <taxon>Bacteria</taxon>
        <taxon>Bacillati</taxon>
        <taxon>Cyanobacteriota</taxon>
        <taxon>Cyanophyceae</taxon>
        <taxon>Nostocales</taxon>
        <taxon>Nostocaceae</taxon>
        <taxon>Nostoc</taxon>
    </lineage>
</organism>
<dbReference type="Proteomes" id="UP000326678">
    <property type="component" value="Chromosome Gxm1"/>
</dbReference>
<reference evidence="1 2" key="1">
    <citation type="submission" date="2019-10" db="EMBL/GenBank/DDBJ databases">
        <title>Genomic and transcriptomic insights into the perfect genentic adaptation of a filamentous nitrogen-fixing cyanobacterium to rice fields.</title>
        <authorList>
            <person name="Chen Z."/>
        </authorList>
    </citation>
    <scope>NUCLEOTIDE SEQUENCE [LARGE SCALE GENOMIC DNA]</scope>
    <source>
        <strain evidence="1">CCNUC1</strain>
    </source>
</reference>
<accession>A0A5P8W4A1</accession>
<dbReference type="KEGG" id="nsh:GXM_04956"/>
<keyword evidence="2" id="KW-1185">Reference proteome</keyword>
<name>A0A5P8W4A1_9NOSO</name>
<sequence length="41" mass="4685">MAENTLCNLSKAMEVCQLKHRQIKNYYNCCSKPSVAIYSTT</sequence>
<dbReference type="EMBL" id="CP045226">
    <property type="protein sequence ID" value="QFS47464.1"/>
    <property type="molecule type" value="Genomic_DNA"/>
</dbReference>
<protein>
    <submittedName>
        <fullName evidence="1">Uncharacterized protein</fullName>
    </submittedName>
</protein>
<dbReference type="AlphaFoldDB" id="A0A5P8W4A1"/>